<evidence type="ECO:0000256" key="1">
    <source>
        <dbReference type="SAM" id="Phobius"/>
    </source>
</evidence>
<keyword evidence="1" id="KW-1133">Transmembrane helix</keyword>
<keyword evidence="1" id="KW-0812">Transmembrane</keyword>
<evidence type="ECO:0000313" key="2">
    <source>
        <dbReference type="EMBL" id="OXA46953.1"/>
    </source>
</evidence>
<comment type="caution">
    <text evidence="2">The sequence shown here is derived from an EMBL/GenBank/DDBJ whole genome shotgun (WGS) entry which is preliminary data.</text>
</comment>
<feature type="transmembrane region" description="Helical" evidence="1">
    <location>
        <begin position="43"/>
        <end position="69"/>
    </location>
</feature>
<feature type="transmembrane region" description="Helical" evidence="1">
    <location>
        <begin position="75"/>
        <end position="94"/>
    </location>
</feature>
<dbReference type="EMBL" id="LNIX01000014">
    <property type="protein sequence ID" value="OXA46953.1"/>
    <property type="molecule type" value="Genomic_DNA"/>
</dbReference>
<proteinExistence type="predicted"/>
<sequence length="118" mass="13617">MYQTEFGRFLEYRLKLSNIFNCLPFDFDKNSGRLTKSKSIRQIYIFKLQCVLTVIYAMAMFLHICIGQLTVSGRLQGVAMLLGYVMASIVKWNYSIDIAPIQVVNAFLDFEARIVESK</sequence>
<dbReference type="AlphaFoldDB" id="A0A226DP03"/>
<keyword evidence="3" id="KW-1185">Reference proteome</keyword>
<reference evidence="2 3" key="1">
    <citation type="submission" date="2015-12" db="EMBL/GenBank/DDBJ databases">
        <title>The genome of Folsomia candida.</title>
        <authorList>
            <person name="Faddeeva A."/>
            <person name="Derks M.F."/>
            <person name="Anvar Y."/>
            <person name="Smit S."/>
            <person name="Van Straalen N."/>
            <person name="Roelofs D."/>
        </authorList>
    </citation>
    <scope>NUCLEOTIDE SEQUENCE [LARGE SCALE GENOMIC DNA]</scope>
    <source>
        <strain evidence="2 3">VU population</strain>
        <tissue evidence="2">Whole body</tissue>
    </source>
</reference>
<protein>
    <submittedName>
        <fullName evidence="2">Uncharacterized protein</fullName>
    </submittedName>
</protein>
<gene>
    <name evidence="2" type="ORF">Fcan01_18363</name>
</gene>
<dbReference type="Proteomes" id="UP000198287">
    <property type="component" value="Unassembled WGS sequence"/>
</dbReference>
<evidence type="ECO:0000313" key="3">
    <source>
        <dbReference type="Proteomes" id="UP000198287"/>
    </source>
</evidence>
<organism evidence="2 3">
    <name type="scientific">Folsomia candida</name>
    <name type="common">Springtail</name>
    <dbReference type="NCBI Taxonomy" id="158441"/>
    <lineage>
        <taxon>Eukaryota</taxon>
        <taxon>Metazoa</taxon>
        <taxon>Ecdysozoa</taxon>
        <taxon>Arthropoda</taxon>
        <taxon>Hexapoda</taxon>
        <taxon>Collembola</taxon>
        <taxon>Entomobryomorpha</taxon>
        <taxon>Isotomoidea</taxon>
        <taxon>Isotomidae</taxon>
        <taxon>Proisotominae</taxon>
        <taxon>Folsomia</taxon>
    </lineage>
</organism>
<keyword evidence="1" id="KW-0472">Membrane</keyword>
<name>A0A226DP03_FOLCA</name>
<accession>A0A226DP03</accession>